<keyword evidence="2" id="KW-1185">Reference proteome</keyword>
<dbReference type="EMBL" id="JACHXD010000008">
    <property type="protein sequence ID" value="MBB3119996.1"/>
    <property type="molecule type" value="Genomic_DNA"/>
</dbReference>
<proteinExistence type="predicted"/>
<name>A0A7W5BBU0_9BURK</name>
<gene>
    <name evidence="1" type="ORF">FHS03_003055</name>
</gene>
<comment type="caution">
    <text evidence="1">The sequence shown here is derived from an EMBL/GenBank/DDBJ whole genome shotgun (WGS) entry which is preliminary data.</text>
</comment>
<dbReference type="RefSeq" id="WP_260110198.1">
    <property type="nucleotide sequence ID" value="NZ_JACHXD010000008.1"/>
</dbReference>
<dbReference type="AlphaFoldDB" id="A0A7W5BBU0"/>
<organism evidence="1 2">
    <name type="scientific">Pseudoduganella violacea</name>
    <dbReference type="NCBI Taxonomy" id="1715466"/>
    <lineage>
        <taxon>Bacteria</taxon>
        <taxon>Pseudomonadati</taxon>
        <taxon>Pseudomonadota</taxon>
        <taxon>Betaproteobacteria</taxon>
        <taxon>Burkholderiales</taxon>
        <taxon>Oxalobacteraceae</taxon>
        <taxon>Telluria group</taxon>
        <taxon>Pseudoduganella</taxon>
    </lineage>
</organism>
<evidence type="ECO:0000313" key="2">
    <source>
        <dbReference type="Proteomes" id="UP000541535"/>
    </source>
</evidence>
<reference evidence="1 2" key="1">
    <citation type="submission" date="2020-08" db="EMBL/GenBank/DDBJ databases">
        <title>Genomic Encyclopedia of Type Strains, Phase III (KMG-III): the genomes of soil and plant-associated and newly described type strains.</title>
        <authorList>
            <person name="Whitman W."/>
        </authorList>
    </citation>
    <scope>NUCLEOTIDE SEQUENCE [LARGE SCALE GENOMIC DNA]</scope>
    <source>
        <strain evidence="1 2">CECT 8897</strain>
    </source>
</reference>
<accession>A0A7W5BBU0</accession>
<protein>
    <submittedName>
        <fullName evidence="1">Uncharacterized protein</fullName>
    </submittedName>
</protein>
<evidence type="ECO:0000313" key="1">
    <source>
        <dbReference type="EMBL" id="MBB3119996.1"/>
    </source>
</evidence>
<sequence length="43" mass="4399">MKTGISTLVVLLLVVASTVAIVEFDELTSAPGVTLVQTAALIN</sequence>
<dbReference type="Proteomes" id="UP000541535">
    <property type="component" value="Unassembled WGS sequence"/>
</dbReference>